<organism evidence="1 2">
    <name type="scientific">Musa troglodytarum</name>
    <name type="common">fe'i banana</name>
    <dbReference type="NCBI Taxonomy" id="320322"/>
    <lineage>
        <taxon>Eukaryota</taxon>
        <taxon>Viridiplantae</taxon>
        <taxon>Streptophyta</taxon>
        <taxon>Embryophyta</taxon>
        <taxon>Tracheophyta</taxon>
        <taxon>Spermatophyta</taxon>
        <taxon>Magnoliopsida</taxon>
        <taxon>Liliopsida</taxon>
        <taxon>Zingiberales</taxon>
        <taxon>Musaceae</taxon>
        <taxon>Musa</taxon>
    </lineage>
</organism>
<name>A0A9E7EES2_9LILI</name>
<reference evidence="1" key="1">
    <citation type="submission" date="2022-05" db="EMBL/GenBank/DDBJ databases">
        <title>The Musa troglodytarum L. genome provides insights into the mechanism of non-climacteric behaviour and enrichment of carotenoids.</title>
        <authorList>
            <person name="Wang J."/>
        </authorList>
    </citation>
    <scope>NUCLEOTIDE SEQUENCE</scope>
    <source>
        <tissue evidence="1">Leaf</tissue>
    </source>
</reference>
<evidence type="ECO:0000313" key="1">
    <source>
        <dbReference type="EMBL" id="URD75576.1"/>
    </source>
</evidence>
<dbReference type="AlphaFoldDB" id="A0A9E7EES2"/>
<gene>
    <name evidence="1" type="ORF">MUK42_34337</name>
</gene>
<sequence length="35" mass="3937">MIKGYGPEENGRCVTSYPQWKKISLRGHVARGLCT</sequence>
<dbReference type="EMBL" id="CP097502">
    <property type="protein sequence ID" value="URD75576.1"/>
    <property type="molecule type" value="Genomic_DNA"/>
</dbReference>
<accession>A0A9E7EES2</accession>
<keyword evidence="2" id="KW-1185">Reference proteome</keyword>
<evidence type="ECO:0000313" key="2">
    <source>
        <dbReference type="Proteomes" id="UP001055439"/>
    </source>
</evidence>
<dbReference type="Proteomes" id="UP001055439">
    <property type="component" value="Chromosome 1"/>
</dbReference>
<protein>
    <submittedName>
        <fullName evidence="1">Uncharacterized protein</fullName>
    </submittedName>
</protein>
<proteinExistence type="predicted"/>